<proteinExistence type="predicted"/>
<feature type="signal peptide" evidence="1">
    <location>
        <begin position="1"/>
        <end position="29"/>
    </location>
</feature>
<dbReference type="Gene3D" id="2.170.130.10">
    <property type="entry name" value="TonB-dependent receptor, plug domain"/>
    <property type="match status" value="1"/>
</dbReference>
<sequence>MINLKNYRIPKILFLLLITFISTMEHANAQQGDFTLNGSVKDVFGHELPGATISCPETDISSTVSGEDGSFIIKGSLTQNQVIIISLNNYKSKEIIFQEEEDLNIVLESDVSGRDNTISLLTGDRTKSSVGASAFTLTADALSRTRATGLGSALTGRIPGYANGYIRGKSTLNGDSPTIIVDGMVTDNYGYLNLNDVESVTVLKDAAATSLYGFQSASGIVSVKTKKGYNGESTIKVTANYTMEDAMVSPTVLNSAQYASLYNEAWANDGNSGTIYSPYDIEQYASGENLDLYPNNNWYDMFIDPLVETQNIHVSGRGGSETFKYYVGMGYLHQDSPYQTDGTVSETYGTNQFSLGSNLDIKVNDYISGYMNLSAKVNNNIDTKGSNIYTSIFNQPPTIYGPTTPEGHVIITETDATSTYALINRSGYVKTTGTNITSLSGLNIDLKKLLPGLSAGGDLMYYSTPTSYINASTDYVRYRRDETVTDSLAFVQYGSNEDEPLTLAKTVSTSYRTQFQGHLSYENTFGDHGVSSNVLIQKQYYSAPSNDDDAIEPYIKMTYGFNASYSYKNLFYADFVSSVQGSEQFNSGSRYGYFPSLSAALVLSNYDFLKNDKTVSFLKFYASHGYTGNDNLGTSDRYLYKDNLTSSGTRIFEDRLGNPNITWETSRIANIGFEIGLWDQLSLSFEYFDDKRTDILLNNQIIPSMNGVASSSLPLMNQGEVQSYGFETVLGYQKDFSEDLSFGVNGYFAFNDNEVVNAAELYKGDDYAYPYTTTGQRIGQNWGYLIDYSNGNGYFNSEAEITGSGLSYDGNSPRPGDFKYQDLNNDGVIDTRDRAPMGYSSIPRITYGGELNMKWKRFDLSALVFGQSQVTSFNSGAGYYESYSGGTFFSQHLNAWTPERYANGDEITAPALSLNGSSSNTANNYYLQDKSYFQLREVTLSYSIPENWSNTMSMKDARIFFSARNLFYLDNMKSDDQTVAMSGVNTSPSRRAFVLGFNLTF</sequence>
<accession>A0ABV5F5C2</accession>
<dbReference type="InterPro" id="IPR037066">
    <property type="entry name" value="Plug_dom_sf"/>
</dbReference>
<organism evidence="3 4">
    <name type="scientific">Formosa undariae</name>
    <dbReference type="NCBI Taxonomy" id="1325436"/>
    <lineage>
        <taxon>Bacteria</taxon>
        <taxon>Pseudomonadati</taxon>
        <taxon>Bacteroidota</taxon>
        <taxon>Flavobacteriia</taxon>
        <taxon>Flavobacteriales</taxon>
        <taxon>Flavobacteriaceae</taxon>
        <taxon>Formosa</taxon>
    </lineage>
</organism>
<comment type="caution">
    <text evidence="3">The sequence shown here is derived from an EMBL/GenBank/DDBJ whole genome shotgun (WGS) entry which is preliminary data.</text>
</comment>
<evidence type="ECO:0000256" key="1">
    <source>
        <dbReference type="SAM" id="SignalP"/>
    </source>
</evidence>
<dbReference type="EMBL" id="JBHMEZ010000028">
    <property type="protein sequence ID" value="MFB9054640.1"/>
    <property type="molecule type" value="Genomic_DNA"/>
</dbReference>
<dbReference type="Pfam" id="PF07715">
    <property type="entry name" value="Plug"/>
    <property type="match status" value="1"/>
</dbReference>
<dbReference type="SUPFAM" id="SSF49464">
    <property type="entry name" value="Carboxypeptidase regulatory domain-like"/>
    <property type="match status" value="1"/>
</dbReference>
<feature type="domain" description="TonB-dependent receptor plug" evidence="2">
    <location>
        <begin position="127"/>
        <end position="220"/>
    </location>
</feature>
<dbReference type="InterPro" id="IPR012910">
    <property type="entry name" value="Plug_dom"/>
</dbReference>
<evidence type="ECO:0000313" key="3">
    <source>
        <dbReference type="EMBL" id="MFB9054640.1"/>
    </source>
</evidence>
<feature type="chain" id="PRO_5047066086" evidence="1">
    <location>
        <begin position="30"/>
        <end position="1001"/>
    </location>
</feature>
<gene>
    <name evidence="3" type="ORF">ACFFVB_16245</name>
</gene>
<protein>
    <submittedName>
        <fullName evidence="3">SusC/RagA family TonB-linked outer membrane protein</fullName>
    </submittedName>
</protein>
<reference evidence="3 4" key="1">
    <citation type="submission" date="2024-09" db="EMBL/GenBank/DDBJ databases">
        <authorList>
            <person name="Sun Q."/>
            <person name="Mori K."/>
        </authorList>
    </citation>
    <scope>NUCLEOTIDE SEQUENCE [LARGE SCALE GENOMIC DNA]</scope>
    <source>
        <strain evidence="3 4">CECT 8286</strain>
    </source>
</reference>
<dbReference type="InterPro" id="IPR008969">
    <property type="entry name" value="CarboxyPept-like_regulatory"/>
</dbReference>
<dbReference type="InterPro" id="IPR023996">
    <property type="entry name" value="TonB-dep_OMP_SusC/RagA"/>
</dbReference>
<keyword evidence="1" id="KW-0732">Signal</keyword>
<dbReference type="NCBIfam" id="TIGR04056">
    <property type="entry name" value="OMP_RagA_SusC"/>
    <property type="match status" value="1"/>
</dbReference>
<evidence type="ECO:0000259" key="2">
    <source>
        <dbReference type="Pfam" id="PF07715"/>
    </source>
</evidence>
<dbReference type="Proteomes" id="UP001589605">
    <property type="component" value="Unassembled WGS sequence"/>
</dbReference>
<name>A0ABV5F5C2_9FLAO</name>
<keyword evidence="4" id="KW-1185">Reference proteome</keyword>
<evidence type="ECO:0000313" key="4">
    <source>
        <dbReference type="Proteomes" id="UP001589605"/>
    </source>
</evidence>
<dbReference type="SUPFAM" id="SSF56935">
    <property type="entry name" value="Porins"/>
    <property type="match status" value="1"/>
</dbReference>